<dbReference type="SUPFAM" id="SSF81296">
    <property type="entry name" value="E set domains"/>
    <property type="match status" value="1"/>
</dbReference>
<feature type="repeat" description="ANK" evidence="6">
    <location>
        <begin position="752"/>
        <end position="784"/>
    </location>
</feature>
<protein>
    <submittedName>
        <fullName evidence="9">Relish</fullName>
    </submittedName>
</protein>
<dbReference type="InterPro" id="IPR011029">
    <property type="entry name" value="DEATH-like_dom_sf"/>
</dbReference>
<dbReference type="GO" id="GO:0035206">
    <property type="term" value="P:regulation of hemocyte proliferation"/>
    <property type="evidence" value="ECO:0007669"/>
    <property type="project" value="UniProtKB-ARBA"/>
</dbReference>
<evidence type="ECO:0000256" key="5">
    <source>
        <dbReference type="ARBA" id="ARBA00023298"/>
    </source>
</evidence>
<dbReference type="InterPro" id="IPR014756">
    <property type="entry name" value="Ig_E-set"/>
</dbReference>
<keyword evidence="4" id="KW-0528">Neurotoxin</keyword>
<dbReference type="InterPro" id="IPR000451">
    <property type="entry name" value="NFkB/Dor"/>
</dbReference>
<dbReference type="SUPFAM" id="SSF48403">
    <property type="entry name" value="Ankyrin repeat"/>
    <property type="match status" value="1"/>
</dbReference>
<dbReference type="InterPro" id="IPR037059">
    <property type="entry name" value="RHD_DNA_bind_dom_sf"/>
</dbReference>
<dbReference type="PROSITE" id="PS50088">
    <property type="entry name" value="ANK_REPEAT"/>
    <property type="match status" value="4"/>
</dbReference>
<dbReference type="GO" id="GO:0000978">
    <property type="term" value="F:RNA polymerase II cis-regulatory region sequence-specific DNA binding"/>
    <property type="evidence" value="ECO:0007669"/>
    <property type="project" value="TreeGrafter"/>
</dbReference>
<dbReference type="InterPro" id="IPR002909">
    <property type="entry name" value="IPT_dom"/>
</dbReference>
<feature type="repeat" description="ANK" evidence="6">
    <location>
        <begin position="895"/>
        <end position="927"/>
    </location>
</feature>
<feature type="compositionally biased region" description="Basic and acidic residues" evidence="7">
    <location>
        <begin position="994"/>
        <end position="1019"/>
    </location>
</feature>
<dbReference type="GO" id="GO:0002225">
    <property type="term" value="P:positive regulation of antimicrobial peptide production"/>
    <property type="evidence" value="ECO:0007669"/>
    <property type="project" value="UniProtKB-ARBA"/>
</dbReference>
<dbReference type="PROSITE" id="PS50297">
    <property type="entry name" value="ANK_REP_REGION"/>
    <property type="match status" value="4"/>
</dbReference>
<dbReference type="GO" id="GO:0044231">
    <property type="term" value="C:host cell presynaptic membrane"/>
    <property type="evidence" value="ECO:0007669"/>
    <property type="project" value="UniProtKB-KW"/>
</dbReference>
<keyword evidence="4" id="KW-0638">Presynaptic neurotoxin</keyword>
<feature type="repeat" description="ANK" evidence="6">
    <location>
        <begin position="785"/>
        <end position="807"/>
    </location>
</feature>
<evidence type="ECO:0000256" key="2">
    <source>
        <dbReference type="ARBA" id="ARBA00022483"/>
    </source>
</evidence>
<dbReference type="PRINTS" id="PR00057">
    <property type="entry name" value="NFKBTNSCPFCT"/>
</dbReference>
<dbReference type="InterPro" id="IPR002110">
    <property type="entry name" value="Ankyrin_rpt"/>
</dbReference>
<dbReference type="GO" id="GO:0008063">
    <property type="term" value="P:Toll signaling pathway"/>
    <property type="evidence" value="ECO:0007669"/>
    <property type="project" value="UniProtKB-ARBA"/>
</dbReference>
<dbReference type="Pfam" id="PF12796">
    <property type="entry name" value="Ank_2"/>
    <property type="match status" value="2"/>
</dbReference>
<feature type="compositionally biased region" description="Polar residues" evidence="7">
    <location>
        <begin position="532"/>
        <end position="549"/>
    </location>
</feature>
<accession>Q20CQ7</accession>
<dbReference type="GO" id="GO:0000981">
    <property type="term" value="F:DNA-binding transcription factor activity, RNA polymerase II-specific"/>
    <property type="evidence" value="ECO:0007669"/>
    <property type="project" value="TreeGrafter"/>
</dbReference>
<comment type="subcellular location">
    <subcellularLocation>
        <location evidence="1">Target cell membrane</location>
    </subcellularLocation>
</comment>
<evidence type="ECO:0000259" key="8">
    <source>
        <dbReference type="PROSITE" id="PS50254"/>
    </source>
</evidence>
<feature type="repeat" description="ANK" evidence="6">
    <location>
        <begin position="828"/>
        <end position="860"/>
    </location>
</feature>
<keyword evidence="5" id="KW-1053">Target membrane</keyword>
<dbReference type="CDD" id="cd01177">
    <property type="entry name" value="IPT_NFkappaB"/>
    <property type="match status" value="1"/>
</dbReference>
<dbReference type="InterPro" id="IPR033926">
    <property type="entry name" value="IPT_NFkappaB"/>
</dbReference>
<dbReference type="InterPro" id="IPR036770">
    <property type="entry name" value="Ankyrin_rpt-contain_sf"/>
</dbReference>
<dbReference type="GO" id="GO:0007249">
    <property type="term" value="P:canonical NF-kappaB signal transduction"/>
    <property type="evidence" value="ECO:0007669"/>
    <property type="project" value="UniProtKB-ARBA"/>
</dbReference>
<dbReference type="Pfam" id="PF16179">
    <property type="entry name" value="RHD_dimer"/>
    <property type="match status" value="1"/>
</dbReference>
<dbReference type="PANTHER" id="PTHR24169:SF28">
    <property type="entry name" value="NUCLEAR FACTOR NF-KAPPA-B P110 SUBUNIT"/>
    <property type="match status" value="1"/>
</dbReference>
<dbReference type="Gene3D" id="1.10.533.10">
    <property type="entry name" value="Death Domain, Fas"/>
    <property type="match status" value="1"/>
</dbReference>
<dbReference type="Gene3D" id="2.60.40.340">
    <property type="entry name" value="Rel homology domain (RHD), DNA-binding domain"/>
    <property type="match status" value="1"/>
</dbReference>
<dbReference type="AlphaFoldDB" id="Q20CQ7"/>
<dbReference type="GO" id="GO:0005654">
    <property type="term" value="C:nucleoplasm"/>
    <property type="evidence" value="ECO:0007669"/>
    <property type="project" value="UniProtKB-ARBA"/>
</dbReference>
<dbReference type="CDD" id="cd07884">
    <property type="entry name" value="RHD-n_Relish"/>
    <property type="match status" value="1"/>
</dbReference>
<dbReference type="SMART" id="SM00248">
    <property type="entry name" value="ANK"/>
    <property type="match status" value="6"/>
</dbReference>
<dbReference type="GO" id="GO:0044218">
    <property type="term" value="C:other organism cell membrane"/>
    <property type="evidence" value="ECO:0007669"/>
    <property type="project" value="UniProtKB-KW"/>
</dbReference>
<evidence type="ECO:0000256" key="6">
    <source>
        <dbReference type="PROSITE-ProRule" id="PRU00023"/>
    </source>
</evidence>
<evidence type="ECO:0000256" key="3">
    <source>
        <dbReference type="ARBA" id="ARBA00022537"/>
    </source>
</evidence>
<dbReference type="InterPro" id="IPR011539">
    <property type="entry name" value="RHD_DNA_bind_dom"/>
</dbReference>
<organism evidence="9">
    <name type="scientific">Carcinoscorpius rotundicauda</name>
    <name type="common">Mangrove horseshoe crab</name>
    <name type="synonym">Limulus rotundicauda</name>
    <dbReference type="NCBI Taxonomy" id="6848"/>
    <lineage>
        <taxon>Eukaryota</taxon>
        <taxon>Metazoa</taxon>
        <taxon>Ecdysozoa</taxon>
        <taxon>Arthropoda</taxon>
        <taxon>Chelicerata</taxon>
        <taxon>Merostomata</taxon>
        <taxon>Xiphosura</taxon>
        <taxon>Limulidae</taxon>
        <taxon>Carcinoscorpius</taxon>
    </lineage>
</organism>
<feature type="region of interest" description="Disordered" evidence="7">
    <location>
        <begin position="978"/>
        <end position="1021"/>
    </location>
</feature>
<dbReference type="PROSITE" id="PS50254">
    <property type="entry name" value="REL_2"/>
    <property type="match status" value="1"/>
</dbReference>
<dbReference type="Pfam" id="PF00554">
    <property type="entry name" value="RHD_DNA_bind"/>
    <property type="match status" value="1"/>
</dbReference>
<dbReference type="PANTHER" id="PTHR24169">
    <property type="entry name" value="NUCLEAR FACTOR NF-KAPPA-B PROTEIN"/>
    <property type="match status" value="1"/>
</dbReference>
<dbReference type="Gene3D" id="1.25.40.20">
    <property type="entry name" value="Ankyrin repeat-containing domain"/>
    <property type="match status" value="2"/>
</dbReference>
<dbReference type="GO" id="GO:0048935">
    <property type="term" value="P:peripheral nervous system neuron development"/>
    <property type="evidence" value="ECO:0007669"/>
    <property type="project" value="UniProtKB-ARBA"/>
</dbReference>
<keyword evidence="5" id="KW-0472">Membrane</keyword>
<keyword evidence="3" id="KW-1052">Target cell membrane</keyword>
<dbReference type="SUPFAM" id="SSF47986">
    <property type="entry name" value="DEATH domain"/>
    <property type="match status" value="1"/>
</dbReference>
<feature type="domain" description="RHD" evidence="8">
    <location>
        <begin position="133"/>
        <end position="327"/>
    </location>
</feature>
<feature type="compositionally biased region" description="Low complexity" evidence="7">
    <location>
        <begin position="980"/>
        <end position="992"/>
    </location>
</feature>
<keyword evidence="6" id="KW-0040">ANK repeat</keyword>
<feature type="region of interest" description="Disordered" evidence="7">
    <location>
        <begin position="503"/>
        <end position="560"/>
    </location>
</feature>
<dbReference type="FunFam" id="2.60.40.10:FF:000046">
    <property type="entry name" value="Nuclear factor NF-kappa-B p105 subunit"/>
    <property type="match status" value="1"/>
</dbReference>
<evidence type="ECO:0000313" key="9">
    <source>
        <dbReference type="EMBL" id="ABC75034.1"/>
    </source>
</evidence>
<dbReference type="InterPro" id="IPR032397">
    <property type="entry name" value="RHD_dimer"/>
</dbReference>
<dbReference type="SMART" id="SM00429">
    <property type="entry name" value="IPT"/>
    <property type="match status" value="1"/>
</dbReference>
<dbReference type="GO" id="GO:0006887">
    <property type="term" value="P:exocytosis"/>
    <property type="evidence" value="ECO:0007669"/>
    <property type="project" value="UniProtKB-KW"/>
</dbReference>
<keyword evidence="4" id="KW-0800">Toxin</keyword>
<dbReference type="GO" id="GO:0045087">
    <property type="term" value="P:innate immune response"/>
    <property type="evidence" value="ECO:0007669"/>
    <property type="project" value="UniProtKB-ARBA"/>
</dbReference>
<name>Q20CQ7_CARRO</name>
<dbReference type="CDD" id="cd01670">
    <property type="entry name" value="Death"/>
    <property type="match status" value="1"/>
</dbReference>
<dbReference type="InterPro" id="IPR008967">
    <property type="entry name" value="p53-like_TF_DNA-bd_sf"/>
</dbReference>
<evidence type="ECO:0000256" key="1">
    <source>
        <dbReference type="ARBA" id="ARBA00004175"/>
    </source>
</evidence>
<dbReference type="EMBL" id="DQ345784">
    <property type="protein sequence ID" value="ABC75034.1"/>
    <property type="molecule type" value="mRNA"/>
</dbReference>
<feature type="compositionally biased region" description="Basic and acidic residues" evidence="7">
    <location>
        <begin position="506"/>
        <end position="521"/>
    </location>
</feature>
<dbReference type="GO" id="GO:0005737">
    <property type="term" value="C:cytoplasm"/>
    <property type="evidence" value="ECO:0007669"/>
    <property type="project" value="InterPro"/>
</dbReference>
<dbReference type="Gene3D" id="2.60.40.10">
    <property type="entry name" value="Immunoglobulins"/>
    <property type="match status" value="1"/>
</dbReference>
<reference evidence="9" key="1">
    <citation type="journal article" date="2006" name="Proc. Natl. Acad. Sci. U.S.A.">
        <title>Evidence for the ancient origin of the NF-kappaB/IkappaB cascade: its archaic role in pathogen infection and immunity.</title>
        <authorList>
            <person name="Wang X.W."/>
            <person name="Tan N.S."/>
            <person name="Ho B."/>
            <person name="Ding J.L."/>
        </authorList>
    </citation>
    <scope>NUCLEOTIDE SEQUENCE</scope>
</reference>
<evidence type="ECO:0000256" key="4">
    <source>
        <dbReference type="ARBA" id="ARBA00023028"/>
    </source>
</evidence>
<evidence type="ECO:0000256" key="7">
    <source>
        <dbReference type="SAM" id="MobiDB-lite"/>
    </source>
</evidence>
<dbReference type="InterPro" id="IPR013783">
    <property type="entry name" value="Ig-like_fold"/>
</dbReference>
<sequence>MATYAQCFFPATRPQNEGTSSFFINPFEFCEPVKGRYMPSVMGEPSSLLLPEQETPGLSAIVSDCVSMSNTESSFQHSFPITTNCSPASPLQPTTPMAQPVGVSSSPPLHQIQNGISPSISPEHIHTLQPPCPDHPYLSVLEQPTNRIRYRYKSEKGSHGGLTGEFSSSSKKTYPTVKLENYRPQNNQVFIKATLYTVDDQQKPHVHKLMGKHCQDGVCSVILGEDMVASFQNLGILFVGKKEVPDILYKKKLEDQHLLRCLMQNGSLHITEADKNQLKKDAEQEAKNMDLNRVKIRFEAFAVSQGHLYPICDAVFSNIIANQKCPDVGELKIVKMDKCSGVCTGSDEVFLLCEKVNKKDVKVIFFEEDENGMIQWQDFGSFTEADVHHQVAIVFKTPPYRDLMIKQPVKVKLQLYRYRDGECSKPKDFVYFPIDHDRDGIERKRKKLNQCQNFSGFDGEYFRSTQSFGFSGGSGSSGIRNTSFYDHGQDSVGFQSKKMLNASQKKGTEVRTFNLKDDRQGNVETVKGFEPSGSTDSGKWSEVNNNQELPSDKSVSTDKPLENSFDRLCISKLKEEDENTNVSKSRNSRSEILCGKSTLASQVPQNKRANATKTKCTELHMSTSCESTQGDLELNSRTELSYEQNNVFSPDTAEQDYQQNKLCKSSGPWLVEKLALRMSLSGREFVCSGDLAKILMTMHHLVAIQDSNGDNLFHLAMIHHSGSQADHLELVRCLLNALKEETRDAINQCNNLKQTPLMLAVLTRNPYVVQELLFHGANLNVADAEGNTPLHIATQIGDDYCLSILLDSKMYEAQQSPISPNLNALNNAGYAALHLAVRHNHSDCVMVLCARGADINVMDGTSGHTPLHLAVEWNPQIVQFITKISHVNINVQNFAGNTPLHLACAHRDENVVRILINAHANPLVENYDVYSSSKRHERDIEVLKNKGKTPLDFAGNKKQLRCILAGIVTSPKAKSQDLKSSFSISKPSHSSSTHNDKKVSRKRSEDEIKYSEGKHHLNNEHLSTNKEAVSNEFIPFDSGYASGEIKTEDKNRMDHLCTKLDKKQQWKQLGMALGFENSVINSLERLCGKEKSPAKAIIDRFLQENPDCDLMKTLKNALVAAELQEPLEVIQMIEV</sequence>
<keyword evidence="2" id="KW-0268">Exocytosis</keyword>
<proteinExistence type="evidence at transcript level"/>
<dbReference type="SUPFAM" id="SSF49417">
    <property type="entry name" value="p53-like transcription factors"/>
    <property type="match status" value="1"/>
</dbReference>